<evidence type="ECO:0000313" key="1">
    <source>
        <dbReference type="EMBL" id="PSF34495.1"/>
    </source>
</evidence>
<dbReference type="Proteomes" id="UP000239001">
    <property type="component" value="Unassembled WGS sequence"/>
</dbReference>
<organism evidence="1 2">
    <name type="scientific">Aphanothece hegewaldii CCALA 016</name>
    <dbReference type="NCBI Taxonomy" id="2107694"/>
    <lineage>
        <taxon>Bacteria</taxon>
        <taxon>Bacillati</taxon>
        <taxon>Cyanobacteriota</taxon>
        <taxon>Cyanophyceae</taxon>
        <taxon>Oscillatoriophycideae</taxon>
        <taxon>Chroococcales</taxon>
        <taxon>Aphanothecaceae</taxon>
        <taxon>Aphanothece</taxon>
    </lineage>
</organism>
<dbReference type="EMBL" id="PXOH01000026">
    <property type="protein sequence ID" value="PSF34495.1"/>
    <property type="molecule type" value="Genomic_DNA"/>
</dbReference>
<proteinExistence type="predicted"/>
<evidence type="ECO:0000313" key="2">
    <source>
        <dbReference type="Proteomes" id="UP000239001"/>
    </source>
</evidence>
<dbReference type="OrthoDB" id="515108at2"/>
<reference evidence="1 2" key="1">
    <citation type="submission" date="2018-03" db="EMBL/GenBank/DDBJ databases">
        <title>The ancient ancestry and fast evolution of plastids.</title>
        <authorList>
            <person name="Moore K.R."/>
            <person name="Magnabosco C."/>
            <person name="Momper L."/>
            <person name="Gold D.A."/>
            <person name="Bosak T."/>
            <person name="Fournier G.P."/>
        </authorList>
    </citation>
    <scope>NUCLEOTIDE SEQUENCE [LARGE SCALE GENOMIC DNA]</scope>
    <source>
        <strain evidence="1 2">CCALA 016</strain>
    </source>
</reference>
<comment type="caution">
    <text evidence="1">The sequence shown here is derived from an EMBL/GenBank/DDBJ whole genome shotgun (WGS) entry which is preliminary data.</text>
</comment>
<keyword evidence="2" id="KW-1185">Reference proteome</keyword>
<protein>
    <submittedName>
        <fullName evidence="1">Type II toxin-antitoxin system ParD family antitoxin</fullName>
    </submittedName>
</protein>
<gene>
    <name evidence="1" type="ORF">C7H19_18880</name>
</gene>
<sequence>MKTYNILLSDSLNDFLSERIATSGYSSFEEYIYYLIEQDQKTAAQEQLESLLLEGLESVETIEVTDEWWEQKRLKLLNKISQNQRSLFLAIN</sequence>
<dbReference type="AlphaFoldDB" id="A0A2T1LTQ6"/>
<dbReference type="RefSeq" id="WP_106458478.1">
    <property type="nucleotide sequence ID" value="NZ_PXOH01000026.1"/>
</dbReference>
<reference evidence="1 2" key="2">
    <citation type="submission" date="2018-03" db="EMBL/GenBank/DDBJ databases">
        <authorList>
            <person name="Keele B.F."/>
        </authorList>
    </citation>
    <scope>NUCLEOTIDE SEQUENCE [LARGE SCALE GENOMIC DNA]</scope>
    <source>
        <strain evidence="1 2">CCALA 016</strain>
    </source>
</reference>
<accession>A0A2T1LTQ6</accession>
<name>A0A2T1LTQ6_9CHRO</name>